<dbReference type="STRING" id="84022.CACET_c13380"/>
<gene>
    <name evidence="5" type="ORF">CACET_c13380</name>
</gene>
<dbReference type="PANTHER" id="PTHR43687:SF3">
    <property type="entry name" value="4FE-4S FERREDOXIN-TYPE DOMAIN-CONTAINING PROTEIN"/>
    <property type="match status" value="1"/>
</dbReference>
<reference evidence="5 6" key="1">
    <citation type="submission" date="2014-10" db="EMBL/GenBank/DDBJ databases">
        <title>Genome sequence of Clostridium aceticum DSM 1496.</title>
        <authorList>
            <person name="Poehlein A."/>
            <person name="Schiel-Bengelsdorf B."/>
            <person name="Gottschalk G."/>
            <person name="Duerre P."/>
            <person name="Daniel R."/>
        </authorList>
    </citation>
    <scope>NUCLEOTIDE SEQUENCE [LARGE SCALE GENOMIC DNA]</scope>
    <source>
        <strain evidence="5 6">DSM 1496</strain>
    </source>
</reference>
<keyword evidence="4" id="KW-0411">Iron-sulfur</keyword>
<proteinExistence type="predicted"/>
<dbReference type="GO" id="GO:0051539">
    <property type="term" value="F:4 iron, 4 sulfur cluster binding"/>
    <property type="evidence" value="ECO:0007669"/>
    <property type="project" value="UniProtKB-KW"/>
</dbReference>
<protein>
    <submittedName>
        <fullName evidence="5">Indolepyruvate ferredoxin oxidoreductase, alpha and beta subunit</fullName>
    </submittedName>
</protein>
<evidence type="ECO:0000313" key="5">
    <source>
        <dbReference type="EMBL" id="AKL94803.1"/>
    </source>
</evidence>
<keyword evidence="6" id="KW-1185">Reference proteome</keyword>
<dbReference type="InterPro" id="IPR050572">
    <property type="entry name" value="Fe-S_Ferredoxin"/>
</dbReference>
<dbReference type="PROSITE" id="PS51379">
    <property type="entry name" value="4FE4S_FER_2"/>
    <property type="match status" value="2"/>
</dbReference>
<organism evidence="5 6">
    <name type="scientific">Clostridium aceticum</name>
    <dbReference type="NCBI Taxonomy" id="84022"/>
    <lineage>
        <taxon>Bacteria</taxon>
        <taxon>Bacillati</taxon>
        <taxon>Bacillota</taxon>
        <taxon>Clostridia</taxon>
        <taxon>Eubacteriales</taxon>
        <taxon>Clostridiaceae</taxon>
        <taxon>Clostridium</taxon>
    </lineage>
</organism>
<keyword evidence="1" id="KW-0004">4Fe-4S</keyword>
<dbReference type="PATRIC" id="fig|84022.5.peg.2798"/>
<dbReference type="RefSeq" id="WP_044823590.1">
    <property type="nucleotide sequence ID" value="NZ_CP009687.1"/>
</dbReference>
<dbReference type="OrthoDB" id="9807879at2"/>
<dbReference type="Gene3D" id="3.30.70.20">
    <property type="match status" value="1"/>
</dbReference>
<keyword evidence="3" id="KW-0408">Iron</keyword>
<dbReference type="KEGG" id="cace:CACET_c13380"/>
<name>A0A0D8IBS3_9CLOT</name>
<dbReference type="GO" id="GO:0046872">
    <property type="term" value="F:metal ion binding"/>
    <property type="evidence" value="ECO:0007669"/>
    <property type="project" value="UniProtKB-KW"/>
</dbReference>
<dbReference type="PROSITE" id="PS00198">
    <property type="entry name" value="4FE4S_FER_1"/>
    <property type="match status" value="1"/>
</dbReference>
<dbReference type="Proteomes" id="UP000035704">
    <property type="component" value="Chromosome"/>
</dbReference>
<evidence type="ECO:0000313" key="6">
    <source>
        <dbReference type="Proteomes" id="UP000035704"/>
    </source>
</evidence>
<dbReference type="InterPro" id="IPR017900">
    <property type="entry name" value="4Fe4S_Fe_S_CS"/>
</dbReference>
<evidence type="ECO:0000256" key="2">
    <source>
        <dbReference type="ARBA" id="ARBA00022723"/>
    </source>
</evidence>
<dbReference type="AlphaFoldDB" id="A0A0D8IBS3"/>
<dbReference type="SUPFAM" id="SSF54862">
    <property type="entry name" value="4Fe-4S ferredoxins"/>
    <property type="match status" value="1"/>
</dbReference>
<dbReference type="EMBL" id="CP009687">
    <property type="protein sequence ID" value="AKL94803.1"/>
    <property type="molecule type" value="Genomic_DNA"/>
</dbReference>
<accession>A0A0D8IBS3</accession>
<keyword evidence="5" id="KW-0670">Pyruvate</keyword>
<keyword evidence="2" id="KW-0479">Metal-binding</keyword>
<sequence>MSIQIDKTKCISCGKCLNICPGNLIAEDEEKKASIKHPKECWGCTACLKECSAEAIKYYLAADIGGKGGHLYSKNCGDSMAWYIVSADHKKYHIKINKKDSNAY</sequence>
<dbReference type="PANTHER" id="PTHR43687">
    <property type="entry name" value="ADENYLYLSULFATE REDUCTASE, BETA SUBUNIT"/>
    <property type="match status" value="1"/>
</dbReference>
<evidence type="ECO:0000256" key="1">
    <source>
        <dbReference type="ARBA" id="ARBA00022485"/>
    </source>
</evidence>
<evidence type="ECO:0000256" key="4">
    <source>
        <dbReference type="ARBA" id="ARBA00023014"/>
    </source>
</evidence>
<evidence type="ECO:0000256" key="3">
    <source>
        <dbReference type="ARBA" id="ARBA00023004"/>
    </source>
</evidence>
<dbReference type="Pfam" id="PF12838">
    <property type="entry name" value="Fer4_7"/>
    <property type="match status" value="1"/>
</dbReference>
<dbReference type="InterPro" id="IPR017896">
    <property type="entry name" value="4Fe4S_Fe-S-bd"/>
</dbReference>